<organism evidence="2 3">
    <name type="scientific">Fusarium acutatum</name>
    <dbReference type="NCBI Taxonomy" id="78861"/>
    <lineage>
        <taxon>Eukaryota</taxon>
        <taxon>Fungi</taxon>
        <taxon>Dikarya</taxon>
        <taxon>Ascomycota</taxon>
        <taxon>Pezizomycotina</taxon>
        <taxon>Sordariomycetes</taxon>
        <taxon>Hypocreomycetidae</taxon>
        <taxon>Hypocreales</taxon>
        <taxon>Nectriaceae</taxon>
        <taxon>Fusarium</taxon>
        <taxon>Fusarium fujikuroi species complex</taxon>
    </lineage>
</organism>
<feature type="chain" id="PRO_5034765397" description="LAGLIDADG endonuclease" evidence="1">
    <location>
        <begin position="21"/>
        <end position="175"/>
    </location>
</feature>
<dbReference type="Proteomes" id="UP000536711">
    <property type="component" value="Unassembled WGS sequence"/>
</dbReference>
<name>A0A8H4JTA9_9HYPO</name>
<proteinExistence type="predicted"/>
<protein>
    <recommendedName>
        <fullName evidence="4">LAGLIDADG endonuclease</fullName>
    </recommendedName>
</protein>
<gene>
    <name evidence="2" type="ORF">FACUT_6288</name>
</gene>
<evidence type="ECO:0008006" key="4">
    <source>
        <dbReference type="Google" id="ProtNLM"/>
    </source>
</evidence>
<accession>A0A8H4JTA9</accession>
<comment type="caution">
    <text evidence="2">The sequence shown here is derived from an EMBL/GenBank/DDBJ whole genome shotgun (WGS) entry which is preliminary data.</text>
</comment>
<feature type="signal peptide" evidence="1">
    <location>
        <begin position="1"/>
        <end position="20"/>
    </location>
</feature>
<reference evidence="2 3" key="1">
    <citation type="submission" date="2020-01" db="EMBL/GenBank/DDBJ databases">
        <title>Identification and distribution of gene clusters putatively required for synthesis of sphingolipid metabolism inhibitors in phylogenetically diverse species of the filamentous fungus Fusarium.</title>
        <authorList>
            <person name="Kim H.-S."/>
            <person name="Busman M."/>
            <person name="Brown D.W."/>
            <person name="Divon H."/>
            <person name="Uhlig S."/>
            <person name="Proctor R.H."/>
        </authorList>
    </citation>
    <scope>NUCLEOTIDE SEQUENCE [LARGE SCALE GENOMIC DNA]</scope>
    <source>
        <strain evidence="2 3">NRRL 13308</strain>
    </source>
</reference>
<sequence length="175" mass="19827">MPSITNMVTALVYLASAASALPVNVARQQTSECATAKQSFLLDYLFSKLKPFLKQITPVRDVSHHHESSIPPKVRFIFTQDKELDEWTCKRISSQTRCKELVDFLFWQGGSLSLASAFVGKSTKETRQPFHHVMSLIQYMEFVRYDVESAMLSLAAEKLEFCTVKKQVLCLLQGS</sequence>
<evidence type="ECO:0000256" key="1">
    <source>
        <dbReference type="SAM" id="SignalP"/>
    </source>
</evidence>
<evidence type="ECO:0000313" key="3">
    <source>
        <dbReference type="Proteomes" id="UP000536711"/>
    </source>
</evidence>
<evidence type="ECO:0000313" key="2">
    <source>
        <dbReference type="EMBL" id="KAF4436693.1"/>
    </source>
</evidence>
<dbReference type="AlphaFoldDB" id="A0A8H4JTA9"/>
<keyword evidence="3" id="KW-1185">Reference proteome</keyword>
<dbReference type="OrthoDB" id="5431298at2759"/>
<dbReference type="EMBL" id="JAADJF010000141">
    <property type="protein sequence ID" value="KAF4436693.1"/>
    <property type="molecule type" value="Genomic_DNA"/>
</dbReference>
<keyword evidence="1" id="KW-0732">Signal</keyword>